<gene>
    <name evidence="1" type="ORF">TSPGSL018_31144</name>
</gene>
<reference evidence="1" key="1">
    <citation type="submission" date="2014-05" db="EMBL/GenBank/DDBJ databases">
        <title>The transcriptome of the halophilic microalga Tetraselmis sp. GSL018 isolated from the Great Salt Lake, Utah.</title>
        <authorList>
            <person name="Jinkerson R.E."/>
            <person name="D'Adamo S."/>
            <person name="Posewitz M.C."/>
        </authorList>
    </citation>
    <scope>NUCLEOTIDE SEQUENCE</scope>
    <source>
        <strain evidence="1">GSL018</strain>
    </source>
</reference>
<accession>A0A061RP13</accession>
<organism evidence="1">
    <name type="scientific">Tetraselmis sp. GSL018</name>
    <dbReference type="NCBI Taxonomy" id="582737"/>
    <lineage>
        <taxon>Eukaryota</taxon>
        <taxon>Viridiplantae</taxon>
        <taxon>Chlorophyta</taxon>
        <taxon>core chlorophytes</taxon>
        <taxon>Chlorodendrophyceae</taxon>
        <taxon>Chlorodendrales</taxon>
        <taxon>Chlorodendraceae</taxon>
        <taxon>Tetraselmis</taxon>
    </lineage>
</organism>
<dbReference type="AlphaFoldDB" id="A0A061RP13"/>
<proteinExistence type="predicted"/>
<sequence>MGKYAASSPGNELVHDIEGEKRELACSCELRAERGKPGNYRYQLRILACSFPCSPRLAAISTR</sequence>
<dbReference type="EMBL" id="GBEZ01013472">
    <property type="protein sequence ID" value="JAC72514.1"/>
    <property type="molecule type" value="Transcribed_RNA"/>
</dbReference>
<evidence type="ECO:0000313" key="1">
    <source>
        <dbReference type="EMBL" id="JAC72514.1"/>
    </source>
</evidence>
<feature type="non-terminal residue" evidence="1">
    <location>
        <position position="63"/>
    </location>
</feature>
<protein>
    <submittedName>
        <fullName evidence="1">Uncharacterized protein</fullName>
    </submittedName>
</protein>
<name>A0A061RP13_9CHLO</name>